<evidence type="ECO:0008006" key="3">
    <source>
        <dbReference type="Google" id="ProtNLM"/>
    </source>
</evidence>
<dbReference type="Gene3D" id="3.30.420.10">
    <property type="entry name" value="Ribonuclease H-like superfamily/Ribonuclease H"/>
    <property type="match status" value="1"/>
</dbReference>
<reference evidence="1" key="1">
    <citation type="submission" date="2020-12" db="EMBL/GenBank/DDBJ databases">
        <title>Metabolic potential, ecology and presence of endohyphal bacteria is reflected in genomic diversity of Mucoromycotina.</title>
        <authorList>
            <person name="Muszewska A."/>
            <person name="Okrasinska A."/>
            <person name="Steczkiewicz K."/>
            <person name="Drgas O."/>
            <person name="Orlowska M."/>
            <person name="Perlinska-Lenart U."/>
            <person name="Aleksandrzak-Piekarczyk T."/>
            <person name="Szatraj K."/>
            <person name="Zielenkiewicz U."/>
            <person name="Pilsyk S."/>
            <person name="Malc E."/>
            <person name="Mieczkowski P."/>
            <person name="Kruszewska J.S."/>
            <person name="Biernat P."/>
            <person name="Pawlowska J."/>
        </authorList>
    </citation>
    <scope>NUCLEOTIDE SEQUENCE</scope>
    <source>
        <strain evidence="1">CBS 226.32</strain>
    </source>
</reference>
<gene>
    <name evidence="1" type="ORF">INT46_001228</name>
</gene>
<proteinExistence type="predicted"/>
<name>A0A8H7QRM5_9FUNG</name>
<organism evidence="1 2">
    <name type="scientific">Mucor plumbeus</name>
    <dbReference type="NCBI Taxonomy" id="97098"/>
    <lineage>
        <taxon>Eukaryota</taxon>
        <taxon>Fungi</taxon>
        <taxon>Fungi incertae sedis</taxon>
        <taxon>Mucoromycota</taxon>
        <taxon>Mucoromycotina</taxon>
        <taxon>Mucoromycetes</taxon>
        <taxon>Mucorales</taxon>
        <taxon>Mucorineae</taxon>
        <taxon>Mucoraceae</taxon>
        <taxon>Mucor</taxon>
    </lineage>
</organism>
<comment type="caution">
    <text evidence="1">The sequence shown here is derived from an EMBL/GenBank/DDBJ whole genome shotgun (WGS) entry which is preliminary data.</text>
</comment>
<evidence type="ECO:0000313" key="2">
    <source>
        <dbReference type="Proteomes" id="UP000650833"/>
    </source>
</evidence>
<dbReference type="EMBL" id="JAEPRC010000474">
    <property type="protein sequence ID" value="KAG2196483.1"/>
    <property type="molecule type" value="Genomic_DNA"/>
</dbReference>
<keyword evidence="2" id="KW-1185">Reference proteome</keyword>
<protein>
    <recommendedName>
        <fullName evidence="3">Tc1-like transposase DDE domain-containing protein</fullName>
    </recommendedName>
</protein>
<sequence>MGIKPRRKVKTNFISKNQASSAGMGQKLPASCGRPVEAVDCGGILQPYQTELHVERDGKSVLFWGCITADGPGYGTIVMDGLYDMNRNVVRFQQDNVTPYTSEITQDGFSANSFIFEKIRDWPAQSPDLNPIEHVWYQLKRRPNTYSTQLGPLLKKNCRPALLVNGGTNVQRIMAI</sequence>
<dbReference type="AlphaFoldDB" id="A0A8H7QRM5"/>
<dbReference type="InterPro" id="IPR036397">
    <property type="entry name" value="RNaseH_sf"/>
</dbReference>
<dbReference type="GO" id="GO:0003676">
    <property type="term" value="F:nucleic acid binding"/>
    <property type="evidence" value="ECO:0007669"/>
    <property type="project" value="InterPro"/>
</dbReference>
<dbReference type="OrthoDB" id="2417635at2759"/>
<accession>A0A8H7QRM5</accession>
<evidence type="ECO:0000313" key="1">
    <source>
        <dbReference type="EMBL" id="KAG2196483.1"/>
    </source>
</evidence>
<dbReference type="Proteomes" id="UP000650833">
    <property type="component" value="Unassembled WGS sequence"/>
</dbReference>